<organism evidence="1">
    <name type="scientific">Anguilla anguilla</name>
    <name type="common">European freshwater eel</name>
    <name type="synonym">Muraena anguilla</name>
    <dbReference type="NCBI Taxonomy" id="7936"/>
    <lineage>
        <taxon>Eukaryota</taxon>
        <taxon>Metazoa</taxon>
        <taxon>Chordata</taxon>
        <taxon>Craniata</taxon>
        <taxon>Vertebrata</taxon>
        <taxon>Euteleostomi</taxon>
        <taxon>Actinopterygii</taxon>
        <taxon>Neopterygii</taxon>
        <taxon>Teleostei</taxon>
        <taxon>Anguilliformes</taxon>
        <taxon>Anguillidae</taxon>
        <taxon>Anguilla</taxon>
    </lineage>
</organism>
<dbReference type="AlphaFoldDB" id="A0A0E9Q466"/>
<reference evidence="1" key="1">
    <citation type="submission" date="2014-11" db="EMBL/GenBank/DDBJ databases">
        <authorList>
            <person name="Amaro Gonzalez C."/>
        </authorList>
    </citation>
    <scope>NUCLEOTIDE SEQUENCE</scope>
</reference>
<protein>
    <submittedName>
        <fullName evidence="1">Uncharacterized protein</fullName>
    </submittedName>
</protein>
<name>A0A0E9Q466_ANGAN</name>
<reference evidence="1" key="2">
    <citation type="journal article" date="2015" name="Fish Shellfish Immunol.">
        <title>Early steps in the European eel (Anguilla anguilla)-Vibrio vulnificus interaction in the gills: Role of the RtxA13 toxin.</title>
        <authorList>
            <person name="Callol A."/>
            <person name="Pajuelo D."/>
            <person name="Ebbesson L."/>
            <person name="Teles M."/>
            <person name="MacKenzie S."/>
            <person name="Amaro C."/>
        </authorList>
    </citation>
    <scope>NUCLEOTIDE SEQUENCE</scope>
</reference>
<dbReference type="EMBL" id="GBXM01097285">
    <property type="protein sequence ID" value="JAH11292.1"/>
    <property type="molecule type" value="Transcribed_RNA"/>
</dbReference>
<sequence length="38" mass="4619">MHFPFVFYSLFNRQTLCPAFISEPLFNFPSVLFRIHVR</sequence>
<proteinExistence type="predicted"/>
<accession>A0A0E9Q466</accession>
<evidence type="ECO:0000313" key="1">
    <source>
        <dbReference type="EMBL" id="JAH11292.1"/>
    </source>
</evidence>